<evidence type="ECO:0000256" key="1">
    <source>
        <dbReference type="SAM" id="MobiDB-lite"/>
    </source>
</evidence>
<feature type="compositionally biased region" description="Acidic residues" evidence="1">
    <location>
        <begin position="804"/>
        <end position="814"/>
    </location>
</feature>
<dbReference type="GO" id="GO:0031175">
    <property type="term" value="P:neuron projection development"/>
    <property type="evidence" value="ECO:0007669"/>
    <property type="project" value="TreeGrafter"/>
</dbReference>
<feature type="region of interest" description="Disordered" evidence="1">
    <location>
        <begin position="708"/>
        <end position="765"/>
    </location>
</feature>
<dbReference type="OrthoDB" id="6287725at2759"/>
<feature type="region of interest" description="Disordered" evidence="1">
    <location>
        <begin position="226"/>
        <end position="272"/>
    </location>
</feature>
<feature type="compositionally biased region" description="Low complexity" evidence="1">
    <location>
        <begin position="226"/>
        <end position="238"/>
    </location>
</feature>
<dbReference type="EMBL" id="SUNJ01006789">
    <property type="protein sequence ID" value="TPP62486.1"/>
    <property type="molecule type" value="Genomic_DNA"/>
</dbReference>
<name>A0A504YQN6_FASGI</name>
<dbReference type="InterPro" id="IPR039867">
    <property type="entry name" value="Furry/Tao3/Mor2"/>
</dbReference>
<accession>A0A504YQN6</accession>
<sequence length="895" mass="96550">MPFFSLYTLLFSQYPHISPLNLISESNCLTGQGCLISQLSDYLDGMRIYFESVADQAINPTCPAFFGSGMGTNVSGSSNMTVVSPQSGSTGPGTNSVLGPGNVTIGGGGGASSGIVAATGMAAASGVGMGSSASAIAASTAAVVVTAATNPVLTEAHLLVEMRLHLCVFLFEMIRQLPKDKRTQLLPTAMRHQMFLLISRWSGYHDHVMGLCPESDTSHLRVTVGQTSSVGVGSSQSSETYGPTGHNLDPGSDSSVQVGASPTSSSAISSSTNVITESTSSAVASNTGSASVCGMVSATDQAPTSMHSVPIQDSWELRLWTDLMWLANQAMAALACCGPIYDPHALFADHVTDQSTSSSSGCEFSSSGTNPNPGYILRWVSGLLISRDAVLSSSPWLWHCPVVDAGLCHVNLSHIGTAGYGFFNGASILTGGTGRERRLDSLLRQLGEETLTLLLDLNQASHLLLNWTIDQCYTSANVALANACFFVVCRVLGNISDFPCDFIPLLTLAMVYLDHPQKSLSDRAAHLLRVIYYRFVIKPGLLVHDHVHLNEDASNPCTWDDDPSISPQSERDTFSALCAETKISLQLWQSILRWSPTEVVRQFAAQHPDFTLPIISEITRRMGTDRNVLSVPLLRLLLPWIINVELIDLIGDPEDGTNGNNKTVRYPGLFGFGTRDDSDGEPNTCHQRRSIRQRQIIHCTDRSGGRTLGHRRLSDDDIDRDAGLADHEGDDDEEEDEERCLIADSHPASDLDHSEEETEDDDTAFLPNYFAPKTTGYHSMERHPSCGATRHRCTCPRVEDAPVDSDGLDSDANNEVDLSTGPLGSSCRRPKAGTVPLIGPHGEADLKHGVRPRWMTDSVRKPHEDSLRATCDADFWSTVPPTLRTNGWGSKQVCE</sequence>
<dbReference type="GO" id="GO:0005938">
    <property type="term" value="C:cell cortex"/>
    <property type="evidence" value="ECO:0007669"/>
    <property type="project" value="TreeGrafter"/>
</dbReference>
<dbReference type="Proteomes" id="UP000316759">
    <property type="component" value="Unassembled WGS sequence"/>
</dbReference>
<feature type="compositionally biased region" description="Basic and acidic residues" evidence="1">
    <location>
        <begin position="712"/>
        <end position="727"/>
    </location>
</feature>
<feature type="compositionally biased region" description="Acidic residues" evidence="1">
    <location>
        <begin position="753"/>
        <end position="763"/>
    </location>
</feature>
<feature type="region of interest" description="Disordered" evidence="1">
    <location>
        <begin position="804"/>
        <end position="842"/>
    </location>
</feature>
<dbReference type="STRING" id="46835.A0A504YQN6"/>
<dbReference type="GO" id="GO:0000902">
    <property type="term" value="P:cell morphogenesis"/>
    <property type="evidence" value="ECO:0007669"/>
    <property type="project" value="InterPro"/>
</dbReference>
<evidence type="ECO:0000313" key="3">
    <source>
        <dbReference type="Proteomes" id="UP000316759"/>
    </source>
</evidence>
<feature type="compositionally biased region" description="Low complexity" evidence="1">
    <location>
        <begin position="260"/>
        <end position="272"/>
    </location>
</feature>
<evidence type="ECO:0008006" key="4">
    <source>
        <dbReference type="Google" id="ProtNLM"/>
    </source>
</evidence>
<dbReference type="GO" id="GO:0030427">
    <property type="term" value="C:site of polarized growth"/>
    <property type="evidence" value="ECO:0007669"/>
    <property type="project" value="TreeGrafter"/>
</dbReference>
<keyword evidence="3" id="KW-1185">Reference proteome</keyword>
<dbReference type="AlphaFoldDB" id="A0A504YQN6"/>
<protein>
    <recommendedName>
        <fullName evidence="4">Protein furry</fullName>
    </recommendedName>
</protein>
<proteinExistence type="predicted"/>
<gene>
    <name evidence="2" type="ORF">FGIG_09681</name>
</gene>
<reference evidence="2 3" key="1">
    <citation type="submission" date="2019-04" db="EMBL/GenBank/DDBJ databases">
        <title>Annotation for the trematode Fasciola gigantica.</title>
        <authorList>
            <person name="Choi Y.-J."/>
        </authorList>
    </citation>
    <scope>NUCLEOTIDE SEQUENCE [LARGE SCALE GENOMIC DNA]</scope>
    <source>
        <strain evidence="2">Uganda_cow_1</strain>
    </source>
</reference>
<evidence type="ECO:0000313" key="2">
    <source>
        <dbReference type="EMBL" id="TPP62486.1"/>
    </source>
</evidence>
<feature type="region of interest" description="Disordered" evidence="1">
    <location>
        <begin position="673"/>
        <end position="692"/>
    </location>
</feature>
<feature type="compositionally biased region" description="Acidic residues" evidence="1">
    <location>
        <begin position="728"/>
        <end position="738"/>
    </location>
</feature>
<comment type="caution">
    <text evidence="2">The sequence shown here is derived from an EMBL/GenBank/DDBJ whole genome shotgun (WGS) entry which is preliminary data.</text>
</comment>
<dbReference type="PANTHER" id="PTHR12295">
    <property type="entry name" value="FURRY-RELATED"/>
    <property type="match status" value="1"/>
</dbReference>
<dbReference type="PANTHER" id="PTHR12295:SF30">
    <property type="entry name" value="PROTEIN FURRY"/>
    <property type="match status" value="1"/>
</dbReference>
<organism evidence="2 3">
    <name type="scientific">Fasciola gigantica</name>
    <name type="common">Giant liver fluke</name>
    <dbReference type="NCBI Taxonomy" id="46835"/>
    <lineage>
        <taxon>Eukaryota</taxon>
        <taxon>Metazoa</taxon>
        <taxon>Spiralia</taxon>
        <taxon>Lophotrochozoa</taxon>
        <taxon>Platyhelminthes</taxon>
        <taxon>Trematoda</taxon>
        <taxon>Digenea</taxon>
        <taxon>Plagiorchiida</taxon>
        <taxon>Echinostomata</taxon>
        <taxon>Echinostomatoidea</taxon>
        <taxon>Fasciolidae</taxon>
        <taxon>Fasciola</taxon>
    </lineage>
</organism>